<dbReference type="InterPro" id="IPR046450">
    <property type="entry name" value="PA_dom_sf"/>
</dbReference>
<dbReference type="Proteomes" id="UP000198648">
    <property type="component" value="Unassembled WGS sequence"/>
</dbReference>
<dbReference type="AlphaFoldDB" id="A0A1H9AI36"/>
<name>A0A1H9AI36_9FLAO</name>
<dbReference type="InterPro" id="IPR026444">
    <property type="entry name" value="Secre_tail"/>
</dbReference>
<dbReference type="STRING" id="1299341.SAMN05444005_102166"/>
<dbReference type="PANTHER" id="PTHR22702">
    <property type="entry name" value="PROTEASE-ASSOCIATED DOMAIN-CONTAINING PROTEIN"/>
    <property type="match status" value="1"/>
</dbReference>
<evidence type="ECO:0000259" key="4">
    <source>
        <dbReference type="Pfam" id="PF02225"/>
    </source>
</evidence>
<organism evidence="6 7">
    <name type="scientific">Flavobacterium urocaniciphilum</name>
    <dbReference type="NCBI Taxonomy" id="1299341"/>
    <lineage>
        <taxon>Bacteria</taxon>
        <taxon>Pseudomonadati</taxon>
        <taxon>Bacteroidota</taxon>
        <taxon>Flavobacteriia</taxon>
        <taxon>Flavobacteriales</taxon>
        <taxon>Flavobacteriaceae</taxon>
        <taxon>Flavobacterium</taxon>
    </lineage>
</organism>
<evidence type="ECO:0000256" key="3">
    <source>
        <dbReference type="SAM" id="MobiDB-lite"/>
    </source>
</evidence>
<dbReference type="Gene3D" id="3.50.30.30">
    <property type="match status" value="1"/>
</dbReference>
<dbReference type="Gene3D" id="2.130.10.10">
    <property type="entry name" value="YVTN repeat-like/Quinoprotein amine dehydrogenase"/>
    <property type="match status" value="3"/>
</dbReference>
<keyword evidence="7" id="KW-1185">Reference proteome</keyword>
<accession>A0A1H9AI36</accession>
<evidence type="ECO:0000313" key="6">
    <source>
        <dbReference type="EMBL" id="SEP76370.1"/>
    </source>
</evidence>
<proteinExistence type="predicted"/>
<evidence type="ECO:0000313" key="7">
    <source>
        <dbReference type="Proteomes" id="UP000198648"/>
    </source>
</evidence>
<keyword evidence="2" id="KW-0325">Glycoprotein</keyword>
<evidence type="ECO:0000256" key="1">
    <source>
        <dbReference type="ARBA" id="ARBA00022729"/>
    </source>
</evidence>
<feature type="domain" description="PA" evidence="4">
    <location>
        <begin position="332"/>
        <end position="418"/>
    </location>
</feature>
<dbReference type="RefSeq" id="WP_091466004.1">
    <property type="nucleotide sequence ID" value="NZ_FOEI01000002.1"/>
</dbReference>
<dbReference type="Pfam" id="PF02225">
    <property type="entry name" value="PA"/>
    <property type="match status" value="1"/>
</dbReference>
<feature type="region of interest" description="Disordered" evidence="3">
    <location>
        <begin position="33"/>
        <end position="54"/>
    </location>
</feature>
<keyword evidence="1" id="KW-0732">Signal</keyword>
<gene>
    <name evidence="6" type="ORF">SAMN05444005_102166</name>
</gene>
<feature type="compositionally biased region" description="Polar residues" evidence="3">
    <location>
        <begin position="36"/>
        <end position="54"/>
    </location>
</feature>
<evidence type="ECO:0000256" key="2">
    <source>
        <dbReference type="ARBA" id="ARBA00023180"/>
    </source>
</evidence>
<protein>
    <submittedName>
        <fullName evidence="6">Por secretion system C-terminal sorting domain-containing protein</fullName>
    </submittedName>
</protein>
<dbReference type="Pfam" id="PF18962">
    <property type="entry name" value="Por_Secre_tail"/>
    <property type="match status" value="1"/>
</dbReference>
<reference evidence="6 7" key="1">
    <citation type="submission" date="2016-10" db="EMBL/GenBank/DDBJ databases">
        <authorList>
            <person name="de Groot N.N."/>
        </authorList>
    </citation>
    <scope>NUCLEOTIDE SEQUENCE [LARGE SCALE GENOMIC DNA]</scope>
    <source>
        <strain evidence="6 7">DSM 27078</strain>
    </source>
</reference>
<evidence type="ECO:0000259" key="5">
    <source>
        <dbReference type="Pfam" id="PF18962"/>
    </source>
</evidence>
<sequence>MKKLVLLSLSLTALLFTNCKNEEAVKENKGVDVDKNNSVSIPQTENEKSTQLTESTADKIETVSKSISIINQQIAKNSTVNATQKTNPEVELLRKQHAQFLENSPFKKSLSLSKSERKAMGITPNKYYESEWELTMDPTLGRPTPEKLKSIKESLEKHRQDELALGRVPGDASDNNWVERGPTNVGGRVRAIMFDPNDPTTETVYAGGVSGGLWKNTNISNPSSVWTLVNIPDNLAVSCITYDPNNTNTFYVGTGESYVAGDVNGDGVWKSTNGGTTWTKIFGGITGPSNFQSSSVVTVNSPAGIAGNYVSVETTAFGISITDPITSNVVLVSDGTSSPTSLGCNALVNGSNVNGKIALIRRGNCSFIQKIQNAQAAGAIAVIMINNVPGTPLPMGGTDTGGTITIPSVMISKPDGDLIEAALASNTVNVTLQPSNGGITGLVVPGKQHINDIKVRNNNGVSEIYVAAGDAFYSAANSTTFLGGPEFGLYKSTDGGSNWSELNLPLTVGAHKHCPNDIAIGADNEIWVSTTNSVVYGDGGGMVFSSTDGVVFNEKFTVPGGDRTQIAVSRTTANKAYILAEIGSGVQMYRTTDDFATYTSLPLPDDADTGITPADFTRGQAFYDLMLEVDPNNDQVVYTGGIDLFKTTNGGTSWTQFSHWYGGFGFQEVHSDQHTMAFANGSSTKMAFGNDGGVYFSSNSGTSTTSRNTGLNITQFYTVGVAPTTNGMTGENFLGGAQDNGSQMLLNAPAGAGTSTEVQGGDGAHVFFDQNNVGTDRYRITNYVYNQNINLYNYATSTTRSINSESTSYGSFICPMALDSSLDILYADYADTGAATPVYRIRRYTNLKSGTVNKTPLTNALLTSTVTSLHVSKYTTASTTLYLGTRNGKLLKLTSANTTPVWTDITGPEFVGSISDVELGASENEIFVTMHNYNVVSIWYTTNGGTSWQNKEGNLPDLPVKCILKNPLNANEVVIGTELGVWYTNTFNNASPVWNQSYNGMRNVKVTDLDVRNDNKLYASTYGRGIFSGMFTNTVLSSTDFSTQQVNIYPNPTNGVVKINIPNYSNDLNVNVYDLNGREVLNQKVANFNIESTIDLSGRASGFYILKIEGENLNYSKKIMLN</sequence>
<dbReference type="OrthoDB" id="9757947at2"/>
<dbReference type="SUPFAM" id="SSF52025">
    <property type="entry name" value="PA domain"/>
    <property type="match status" value="1"/>
</dbReference>
<feature type="domain" description="Secretion system C-terminal sorting" evidence="5">
    <location>
        <begin position="1048"/>
        <end position="1120"/>
    </location>
</feature>
<dbReference type="PANTHER" id="PTHR22702:SF1">
    <property type="entry name" value="PROTEASE-ASSOCIATED DOMAIN-CONTAINING PROTEIN 1"/>
    <property type="match status" value="1"/>
</dbReference>
<dbReference type="InterPro" id="IPR003137">
    <property type="entry name" value="PA_domain"/>
</dbReference>
<dbReference type="CDD" id="cd04818">
    <property type="entry name" value="PA_subtilisin_1"/>
    <property type="match status" value="1"/>
</dbReference>
<dbReference type="SUPFAM" id="SSF110296">
    <property type="entry name" value="Oligoxyloglucan reducing end-specific cellobiohydrolase"/>
    <property type="match status" value="2"/>
</dbReference>
<dbReference type="InterPro" id="IPR015943">
    <property type="entry name" value="WD40/YVTN_repeat-like_dom_sf"/>
</dbReference>
<dbReference type="EMBL" id="FOEI01000002">
    <property type="protein sequence ID" value="SEP76370.1"/>
    <property type="molecule type" value="Genomic_DNA"/>
</dbReference>
<dbReference type="NCBIfam" id="TIGR04183">
    <property type="entry name" value="Por_Secre_tail"/>
    <property type="match status" value="1"/>
</dbReference>